<accession>A0ABZ2PG89</accession>
<feature type="domain" description="N-acetyltransferase" evidence="1">
    <location>
        <begin position="14"/>
        <end position="179"/>
    </location>
</feature>
<dbReference type="InterPro" id="IPR000182">
    <property type="entry name" value="GNAT_dom"/>
</dbReference>
<dbReference type="PANTHER" id="PTHR43441:SF3">
    <property type="entry name" value="ACETYLTRANSFERASE"/>
    <property type="match status" value="1"/>
</dbReference>
<dbReference type="Gene3D" id="3.40.630.30">
    <property type="match status" value="1"/>
</dbReference>
<organism evidence="2 3">
    <name type="scientific">Rhodococcus sovatensis</name>
    <dbReference type="NCBI Taxonomy" id="1805840"/>
    <lineage>
        <taxon>Bacteria</taxon>
        <taxon>Bacillati</taxon>
        <taxon>Actinomycetota</taxon>
        <taxon>Actinomycetes</taxon>
        <taxon>Mycobacteriales</taxon>
        <taxon>Nocardiaceae</taxon>
        <taxon>Rhodococcus</taxon>
    </lineage>
</organism>
<proteinExistence type="predicted"/>
<dbReference type="PROSITE" id="PS51186">
    <property type="entry name" value="GNAT"/>
    <property type="match status" value="1"/>
</dbReference>
<dbReference type="Pfam" id="PF13302">
    <property type="entry name" value="Acetyltransf_3"/>
    <property type="match status" value="1"/>
</dbReference>
<evidence type="ECO:0000313" key="3">
    <source>
        <dbReference type="Proteomes" id="UP001432000"/>
    </source>
</evidence>
<sequence>MTTTPPERIELDQLVIRRETDDDAQGVADAIASNISRLAPWMEWAVDSAASVDAQRSRIADAAVQWNSGSVYDYIVFDPSNNEVLGKIGIHRTAEDVLEIGYWLTGAAEGQGIATRASSALTMIAARMDGVSRVEIHCDAANARSQAVPERLGYRLDRVVDHPVTTSHQTGRQMIWIYDAAR</sequence>
<dbReference type="SUPFAM" id="SSF55729">
    <property type="entry name" value="Acyl-CoA N-acyltransferases (Nat)"/>
    <property type="match status" value="1"/>
</dbReference>
<evidence type="ECO:0000313" key="2">
    <source>
        <dbReference type="EMBL" id="WXG67857.1"/>
    </source>
</evidence>
<dbReference type="Proteomes" id="UP001432000">
    <property type="component" value="Chromosome"/>
</dbReference>
<name>A0ABZ2PG89_9NOCA</name>
<dbReference type="RefSeq" id="WP_338887672.1">
    <property type="nucleotide sequence ID" value="NZ_CP147846.1"/>
</dbReference>
<dbReference type="PANTHER" id="PTHR43441">
    <property type="entry name" value="RIBOSOMAL-PROTEIN-SERINE ACETYLTRANSFERASE"/>
    <property type="match status" value="1"/>
</dbReference>
<evidence type="ECO:0000259" key="1">
    <source>
        <dbReference type="PROSITE" id="PS51186"/>
    </source>
</evidence>
<dbReference type="InterPro" id="IPR051908">
    <property type="entry name" value="Ribosomal_N-acetyltransferase"/>
</dbReference>
<gene>
    <name evidence="2" type="ORF">WDS16_21940</name>
</gene>
<protein>
    <submittedName>
        <fullName evidence="2">GNAT family N-acetyltransferase</fullName>
    </submittedName>
</protein>
<dbReference type="EMBL" id="CP147846">
    <property type="protein sequence ID" value="WXG67857.1"/>
    <property type="molecule type" value="Genomic_DNA"/>
</dbReference>
<keyword evidence="3" id="KW-1185">Reference proteome</keyword>
<reference evidence="2 3" key="1">
    <citation type="submission" date="2024-03" db="EMBL/GenBank/DDBJ databases">
        <title>Natural products discovery in diverse microorganisms through a two-stage MS feature dereplication strategy.</title>
        <authorList>
            <person name="Zhang R."/>
        </authorList>
    </citation>
    <scope>NUCLEOTIDE SEQUENCE [LARGE SCALE GENOMIC DNA]</scope>
    <source>
        <strain evidence="2 3">18930</strain>
    </source>
</reference>
<dbReference type="InterPro" id="IPR016181">
    <property type="entry name" value="Acyl_CoA_acyltransferase"/>
</dbReference>